<dbReference type="CDD" id="cd04683">
    <property type="entry name" value="NUDIX_Hydrolase"/>
    <property type="match status" value="1"/>
</dbReference>
<evidence type="ECO:0000259" key="5">
    <source>
        <dbReference type="PROSITE" id="PS51462"/>
    </source>
</evidence>
<dbReference type="RefSeq" id="WP_132336054.1">
    <property type="nucleotide sequence ID" value="NZ_SMJZ01000113.1"/>
</dbReference>
<keyword evidence="7" id="KW-1185">Reference proteome</keyword>
<reference evidence="6 7" key="1">
    <citation type="submission" date="2019-02" db="EMBL/GenBank/DDBJ databases">
        <title>Draft genome sequences of novel Actinobacteria.</title>
        <authorList>
            <person name="Sahin N."/>
            <person name="Ay H."/>
            <person name="Saygin H."/>
        </authorList>
    </citation>
    <scope>NUCLEOTIDE SEQUENCE [LARGE SCALE GENOMIC DNA]</scope>
    <source>
        <strain evidence="6 7">KC201</strain>
    </source>
</reference>
<dbReference type="AlphaFoldDB" id="A0A4R4N3R2"/>
<accession>A0A4R4N3R2</accession>
<dbReference type="InterPro" id="IPR015797">
    <property type="entry name" value="NUDIX_hydrolase-like_dom_sf"/>
</dbReference>
<keyword evidence="3 4" id="KW-0378">Hydrolase</keyword>
<dbReference type="SUPFAM" id="SSF55811">
    <property type="entry name" value="Nudix"/>
    <property type="match status" value="1"/>
</dbReference>
<evidence type="ECO:0000313" key="7">
    <source>
        <dbReference type="Proteomes" id="UP000295157"/>
    </source>
</evidence>
<comment type="similarity">
    <text evidence="2 4">Belongs to the Nudix hydrolase family.</text>
</comment>
<dbReference type="EMBL" id="SMJZ01000113">
    <property type="protein sequence ID" value="TDC03369.1"/>
    <property type="molecule type" value="Genomic_DNA"/>
</dbReference>
<dbReference type="InterPro" id="IPR020084">
    <property type="entry name" value="NUDIX_hydrolase_CS"/>
</dbReference>
<dbReference type="Gene3D" id="3.90.79.10">
    <property type="entry name" value="Nucleoside Triphosphate Pyrophosphohydrolase"/>
    <property type="match status" value="1"/>
</dbReference>
<evidence type="ECO:0000313" key="6">
    <source>
        <dbReference type="EMBL" id="TDC03369.1"/>
    </source>
</evidence>
<dbReference type="PROSITE" id="PS51462">
    <property type="entry name" value="NUDIX"/>
    <property type="match status" value="1"/>
</dbReference>
<organism evidence="6 7">
    <name type="scientific">Nonomuraea longispora</name>
    <dbReference type="NCBI Taxonomy" id="1848320"/>
    <lineage>
        <taxon>Bacteria</taxon>
        <taxon>Bacillati</taxon>
        <taxon>Actinomycetota</taxon>
        <taxon>Actinomycetes</taxon>
        <taxon>Streptosporangiales</taxon>
        <taxon>Streptosporangiaceae</taxon>
        <taxon>Nonomuraea</taxon>
    </lineage>
</organism>
<dbReference type="OrthoDB" id="21342at2"/>
<dbReference type="GO" id="GO:0016787">
    <property type="term" value="F:hydrolase activity"/>
    <property type="evidence" value="ECO:0007669"/>
    <property type="project" value="UniProtKB-KW"/>
</dbReference>
<dbReference type="PANTHER" id="PTHR43046:SF16">
    <property type="entry name" value="ADP-RIBOSE PYROPHOSPHATASE YJHB-RELATED"/>
    <property type="match status" value="1"/>
</dbReference>
<dbReference type="Proteomes" id="UP000295157">
    <property type="component" value="Unassembled WGS sequence"/>
</dbReference>
<dbReference type="InterPro" id="IPR000086">
    <property type="entry name" value="NUDIX_hydrolase_dom"/>
</dbReference>
<feature type="domain" description="Nudix hydrolase" evidence="5">
    <location>
        <begin position="9"/>
        <end position="142"/>
    </location>
</feature>
<gene>
    <name evidence="6" type="ORF">E1267_26440</name>
</gene>
<evidence type="ECO:0000256" key="3">
    <source>
        <dbReference type="ARBA" id="ARBA00022801"/>
    </source>
</evidence>
<evidence type="ECO:0000256" key="4">
    <source>
        <dbReference type="RuleBase" id="RU003476"/>
    </source>
</evidence>
<dbReference type="PRINTS" id="PR00502">
    <property type="entry name" value="NUDIXFAMILY"/>
</dbReference>
<dbReference type="Pfam" id="PF00293">
    <property type="entry name" value="NUDIX"/>
    <property type="match status" value="1"/>
</dbReference>
<sequence>MAAPAEIFRPHVGVHLILIRDGQVLLLLRANTGFADGSWSVPGGCLDAGETLPKGAAREAREELGIVIEPSDLAFAHLCHHADPDGQARIGVFFATARWTGEPVNAEPGKCDKIDWFPLDDLPDDVVTYIHTGIDAYRRGHAFSLDGWPADPPPGAPVYLHHYDLDTLREQSAACHRAAGRPDTAAAILQEQID</sequence>
<evidence type="ECO:0000256" key="2">
    <source>
        <dbReference type="ARBA" id="ARBA00005582"/>
    </source>
</evidence>
<dbReference type="PROSITE" id="PS00893">
    <property type="entry name" value="NUDIX_BOX"/>
    <property type="match status" value="1"/>
</dbReference>
<dbReference type="PANTHER" id="PTHR43046">
    <property type="entry name" value="GDP-MANNOSE MANNOSYL HYDROLASE"/>
    <property type="match status" value="1"/>
</dbReference>
<protein>
    <submittedName>
        <fullName evidence="6">NUDIX domain-containing protein</fullName>
    </submittedName>
</protein>
<evidence type="ECO:0000256" key="1">
    <source>
        <dbReference type="ARBA" id="ARBA00001946"/>
    </source>
</evidence>
<comment type="caution">
    <text evidence="6">The sequence shown here is derived from an EMBL/GenBank/DDBJ whole genome shotgun (WGS) entry which is preliminary data.</text>
</comment>
<proteinExistence type="inferred from homology"/>
<name>A0A4R4N3R2_9ACTN</name>
<dbReference type="InterPro" id="IPR020476">
    <property type="entry name" value="Nudix_hydrolase"/>
</dbReference>
<comment type="cofactor">
    <cofactor evidence="1">
        <name>Mg(2+)</name>
        <dbReference type="ChEBI" id="CHEBI:18420"/>
    </cofactor>
</comment>